<keyword evidence="6" id="KW-1185">Reference proteome</keyword>
<dbReference type="NCBIfam" id="TIGR00369">
    <property type="entry name" value="unchar_dom_1"/>
    <property type="match status" value="1"/>
</dbReference>
<dbReference type="CDD" id="cd03443">
    <property type="entry name" value="PaaI_thioesterase"/>
    <property type="match status" value="1"/>
</dbReference>
<feature type="domain" description="Thioesterase" evidence="4">
    <location>
        <begin position="84"/>
        <end position="160"/>
    </location>
</feature>
<dbReference type="InterPro" id="IPR039298">
    <property type="entry name" value="ACOT13"/>
</dbReference>
<evidence type="ECO:0000256" key="3">
    <source>
        <dbReference type="SAM" id="MobiDB-lite"/>
    </source>
</evidence>
<dbReference type="InterPro" id="IPR006683">
    <property type="entry name" value="Thioestr_dom"/>
</dbReference>
<keyword evidence="2" id="KW-0378">Hydrolase</keyword>
<dbReference type="Gene3D" id="3.10.129.10">
    <property type="entry name" value="Hotdog Thioesterase"/>
    <property type="match status" value="1"/>
</dbReference>
<proteinExistence type="inferred from homology"/>
<name>A0A7R7GSK5_9MYCO</name>
<dbReference type="SUPFAM" id="SSF54637">
    <property type="entry name" value="Thioesterase/thiol ester dehydrase-isomerase"/>
    <property type="match status" value="1"/>
</dbReference>
<feature type="region of interest" description="Disordered" evidence="3">
    <location>
        <begin position="1"/>
        <end position="37"/>
    </location>
</feature>
<evidence type="ECO:0000256" key="2">
    <source>
        <dbReference type="ARBA" id="ARBA00022801"/>
    </source>
</evidence>
<dbReference type="EMBL" id="AP024237">
    <property type="protein sequence ID" value="BCO35064.1"/>
    <property type="molecule type" value="Genomic_DNA"/>
</dbReference>
<dbReference type="Pfam" id="PF03061">
    <property type="entry name" value="4HBT"/>
    <property type="match status" value="1"/>
</dbReference>
<dbReference type="AlphaFoldDB" id="A0A7R7GSK5"/>
<dbReference type="PANTHER" id="PTHR21660:SF1">
    <property type="entry name" value="ACYL-COENZYME A THIOESTERASE 13"/>
    <property type="match status" value="1"/>
</dbReference>
<evidence type="ECO:0000256" key="1">
    <source>
        <dbReference type="ARBA" id="ARBA00008324"/>
    </source>
</evidence>
<comment type="similarity">
    <text evidence="1">Belongs to the thioesterase PaaI family.</text>
</comment>
<dbReference type="PANTHER" id="PTHR21660">
    <property type="entry name" value="THIOESTERASE SUPERFAMILY MEMBER-RELATED"/>
    <property type="match status" value="1"/>
</dbReference>
<evidence type="ECO:0000313" key="6">
    <source>
        <dbReference type="Proteomes" id="UP000595446"/>
    </source>
</evidence>
<dbReference type="GO" id="GO:0047617">
    <property type="term" value="F:fatty acyl-CoA hydrolase activity"/>
    <property type="evidence" value="ECO:0007669"/>
    <property type="project" value="InterPro"/>
</dbReference>
<organism evidence="5 6">
    <name type="scientific">Mycobacterium heckeshornense</name>
    <dbReference type="NCBI Taxonomy" id="110505"/>
    <lineage>
        <taxon>Bacteria</taxon>
        <taxon>Bacillati</taxon>
        <taxon>Actinomycetota</taxon>
        <taxon>Actinomycetes</taxon>
        <taxon>Mycobacteriales</taxon>
        <taxon>Mycobacteriaceae</taxon>
        <taxon>Mycobacterium</taxon>
    </lineage>
</organism>
<evidence type="ECO:0000259" key="4">
    <source>
        <dbReference type="Pfam" id="PF03061"/>
    </source>
</evidence>
<gene>
    <name evidence="5" type="ORF">MHEC_14970</name>
</gene>
<feature type="compositionally biased region" description="Polar residues" evidence="3">
    <location>
        <begin position="1"/>
        <end position="17"/>
    </location>
</feature>
<dbReference type="InterPro" id="IPR003736">
    <property type="entry name" value="PAAI_dom"/>
</dbReference>
<dbReference type="Proteomes" id="UP000595446">
    <property type="component" value="Chromosome"/>
</dbReference>
<dbReference type="InterPro" id="IPR029069">
    <property type="entry name" value="HotDog_dom_sf"/>
</dbReference>
<sequence length="170" mass="18110">MYNRSAEQLSTADSDTGSVLDGGVRKHGHMSTPVKPPNGRDVIAQFLPQSPFVAKLGIVADMLDDHEVRLRLPWDPSNVTVGDMVHGGAIATLADLTVMAAAWCGADTPPQPRGVTVSMALDFMAPARATDVIGIGRALRRGRSLVNREAEIVDPQDRLIAKALGTYKLG</sequence>
<evidence type="ECO:0000313" key="5">
    <source>
        <dbReference type="EMBL" id="BCO35064.1"/>
    </source>
</evidence>
<accession>A0A7R7GSK5</accession>
<protein>
    <submittedName>
        <fullName evidence="5">Thioesterase</fullName>
    </submittedName>
</protein>
<reference evidence="5 6" key="1">
    <citation type="submission" date="2020-12" db="EMBL/GenBank/DDBJ databases">
        <title>Complete genome sequence of Mycobacterium heckeshornense JCM 15655T, closely related to a pathogenic non-tuberculous mycobacterial species Mycobacterium xenopi.</title>
        <authorList>
            <person name="Yoshida M."/>
            <person name="Fukano H."/>
            <person name="Asakura T."/>
            <person name="Suzuki M."/>
            <person name="Hoshino Y."/>
        </authorList>
    </citation>
    <scope>NUCLEOTIDE SEQUENCE [LARGE SCALE GENOMIC DNA]</scope>
    <source>
        <strain evidence="5 6">JCM 15655</strain>
    </source>
</reference>